<proteinExistence type="predicted"/>
<dbReference type="InterPro" id="IPR000716">
    <property type="entry name" value="Thyroglobulin_1"/>
</dbReference>
<organism evidence="5">
    <name type="scientific">Oikopleura dioica</name>
    <name type="common">Tunicate</name>
    <dbReference type="NCBI Taxonomy" id="34765"/>
    <lineage>
        <taxon>Eukaryota</taxon>
        <taxon>Metazoa</taxon>
        <taxon>Chordata</taxon>
        <taxon>Tunicata</taxon>
        <taxon>Appendicularia</taxon>
        <taxon>Copelata</taxon>
        <taxon>Oikopleuridae</taxon>
        <taxon>Oikopleura</taxon>
    </lineage>
</organism>
<evidence type="ECO:0000313" key="5">
    <source>
        <dbReference type="EMBL" id="CBY32395.1"/>
    </source>
</evidence>
<dbReference type="Gene3D" id="4.10.800.10">
    <property type="entry name" value="Thyroglobulin type-1"/>
    <property type="match status" value="1"/>
</dbReference>
<name>E4YA08_OIKDI</name>
<evidence type="ECO:0000259" key="4">
    <source>
        <dbReference type="PROSITE" id="PS51162"/>
    </source>
</evidence>
<dbReference type="InterPro" id="IPR036857">
    <property type="entry name" value="Thyroglobulin_1_sf"/>
</dbReference>
<keyword evidence="3" id="KW-0732">Signal</keyword>
<dbReference type="Pfam" id="PF00086">
    <property type="entry name" value="Thyroglobulin_1"/>
    <property type="match status" value="1"/>
</dbReference>
<feature type="chain" id="PRO_5003190940" description="Thyroglobulin type-1 domain-containing protein" evidence="3">
    <location>
        <begin position="21"/>
        <end position="253"/>
    </location>
</feature>
<dbReference type="AlphaFoldDB" id="E4YA08"/>
<dbReference type="EMBL" id="FN654350">
    <property type="protein sequence ID" value="CBY32395.1"/>
    <property type="molecule type" value="Genomic_DNA"/>
</dbReference>
<evidence type="ECO:0000256" key="3">
    <source>
        <dbReference type="SAM" id="SignalP"/>
    </source>
</evidence>
<reference evidence="5" key="1">
    <citation type="journal article" date="2010" name="Science">
        <title>Plasticity of animal genome architecture unmasked by rapid evolution of a pelagic tunicate.</title>
        <authorList>
            <person name="Denoeud F."/>
            <person name="Henriet S."/>
            <person name="Mungpakdee S."/>
            <person name="Aury J.M."/>
            <person name="Da Silva C."/>
            <person name="Brinkmann H."/>
            <person name="Mikhaleva J."/>
            <person name="Olsen L.C."/>
            <person name="Jubin C."/>
            <person name="Canestro C."/>
            <person name="Bouquet J.M."/>
            <person name="Danks G."/>
            <person name="Poulain J."/>
            <person name="Campsteijn C."/>
            <person name="Adamski M."/>
            <person name="Cross I."/>
            <person name="Yadetie F."/>
            <person name="Muffato M."/>
            <person name="Louis A."/>
            <person name="Butcher S."/>
            <person name="Tsagkogeorga G."/>
            <person name="Konrad A."/>
            <person name="Singh S."/>
            <person name="Jensen M.F."/>
            <person name="Cong E.H."/>
            <person name="Eikeseth-Otteraa H."/>
            <person name="Noel B."/>
            <person name="Anthouard V."/>
            <person name="Porcel B.M."/>
            <person name="Kachouri-Lafond R."/>
            <person name="Nishino A."/>
            <person name="Ugolini M."/>
            <person name="Chourrout P."/>
            <person name="Nishida H."/>
            <person name="Aasland R."/>
            <person name="Huzurbazar S."/>
            <person name="Westhof E."/>
            <person name="Delsuc F."/>
            <person name="Lehrach H."/>
            <person name="Reinhardt R."/>
            <person name="Weissenbach J."/>
            <person name="Roy S.W."/>
            <person name="Artiguenave F."/>
            <person name="Postlethwait J.H."/>
            <person name="Manak J.R."/>
            <person name="Thompson E.M."/>
            <person name="Jaillon O."/>
            <person name="Du Pasquier L."/>
            <person name="Boudinot P."/>
            <person name="Liberles D.A."/>
            <person name="Volff J.N."/>
            <person name="Philippe H."/>
            <person name="Lenhard B."/>
            <person name="Roest Crollius H."/>
            <person name="Wincker P."/>
            <person name="Chourrout D."/>
        </authorList>
    </citation>
    <scope>NUCLEOTIDE SEQUENCE [LARGE SCALE GENOMIC DNA]</scope>
</reference>
<keyword evidence="1" id="KW-1015">Disulfide bond</keyword>
<comment type="caution">
    <text evidence="2">Lacks conserved residue(s) required for the propagation of feature annotation.</text>
</comment>
<protein>
    <recommendedName>
        <fullName evidence="4">Thyroglobulin type-1 domain-containing protein</fullName>
    </recommendedName>
</protein>
<dbReference type="PROSITE" id="PS51162">
    <property type="entry name" value="THYROGLOBULIN_1_2"/>
    <property type="match status" value="1"/>
</dbReference>
<dbReference type="SUPFAM" id="SSF57610">
    <property type="entry name" value="Thyroglobulin type-1 domain"/>
    <property type="match status" value="1"/>
</dbReference>
<accession>E4YA08</accession>
<feature type="domain" description="Thyroglobulin type-1" evidence="4">
    <location>
        <begin position="21"/>
        <end position="97"/>
    </location>
</feature>
<feature type="signal peptide" evidence="3">
    <location>
        <begin position="1"/>
        <end position="20"/>
    </location>
</feature>
<evidence type="ECO:0000256" key="2">
    <source>
        <dbReference type="PROSITE-ProRule" id="PRU00500"/>
    </source>
</evidence>
<dbReference type="Proteomes" id="UP000011014">
    <property type="component" value="Unassembled WGS sequence"/>
</dbReference>
<sequence>MRLFVKFLITLAVLTKQATAFRKCQDQMKYFRRNQDATVDLPRCASDGSYFPVQCEGDFCQCVVFPPARIFLSRCLSTHRYIDGTRKHYPSEGEPACNQTGGLTLRWQTCSITGENGLRKLTPGAESTAAPILVISGTKVAPKRENFKFVVGFTVEHDVALKHRSVAFPSGIGYIYKVNIRWPSSDAACLQRLELQTPYQKLRLIRDFTESARMSKDGMNRLVYFDSPCEPLPVTRKDYNSSCLEKYEWAFDN</sequence>
<evidence type="ECO:0000256" key="1">
    <source>
        <dbReference type="ARBA" id="ARBA00023157"/>
    </source>
</evidence>
<gene>
    <name evidence="5" type="ORF">GSOID_T00030817001</name>
</gene>